<dbReference type="InterPro" id="IPR023577">
    <property type="entry name" value="CYTH_domain"/>
</dbReference>
<comment type="caution">
    <text evidence="2">The sequence shown here is derived from an EMBL/GenBank/DDBJ whole genome shotgun (WGS) entry which is preliminary data.</text>
</comment>
<dbReference type="Pfam" id="PF01928">
    <property type="entry name" value="CYTH"/>
    <property type="match status" value="1"/>
</dbReference>
<dbReference type="SUPFAM" id="SSF55154">
    <property type="entry name" value="CYTH-like phosphatases"/>
    <property type="match status" value="1"/>
</dbReference>
<evidence type="ECO:0000313" key="2">
    <source>
        <dbReference type="EMBL" id="MDV0446879.1"/>
    </source>
</evidence>
<protein>
    <recommendedName>
        <fullName evidence="1">CYTH domain-containing protein</fullName>
    </recommendedName>
</protein>
<dbReference type="EMBL" id="JAWDKD010000014">
    <property type="protein sequence ID" value="MDV0446879.1"/>
    <property type="molecule type" value="Genomic_DNA"/>
</dbReference>
<reference evidence="2" key="1">
    <citation type="submission" date="2023-06" db="EMBL/GenBank/DDBJ databases">
        <title>Genome sequence of Methanosarcinaceae archaeon Ag5.</title>
        <authorList>
            <person name="Protasov E."/>
            <person name="Platt K."/>
            <person name="Poehlein A."/>
            <person name="Daniel R."/>
            <person name="Brune A."/>
        </authorList>
    </citation>
    <scope>NUCLEOTIDE SEQUENCE</scope>
    <source>
        <strain evidence="2">Ag5</strain>
    </source>
</reference>
<dbReference type="Gene3D" id="2.40.320.10">
    <property type="entry name" value="Hypothetical Protein Pfu-838710-001"/>
    <property type="match status" value="1"/>
</dbReference>
<proteinExistence type="predicted"/>
<dbReference type="Proteomes" id="UP001271789">
    <property type="component" value="Unassembled WGS sequence"/>
</dbReference>
<accession>A0AAE4MIM5</accession>
<dbReference type="SMART" id="SM01118">
    <property type="entry name" value="CYTH"/>
    <property type="match status" value="1"/>
</dbReference>
<dbReference type="PROSITE" id="PS51707">
    <property type="entry name" value="CYTH"/>
    <property type="match status" value="1"/>
</dbReference>
<dbReference type="NCBIfam" id="TIGR00318">
    <property type="entry name" value="cyaB"/>
    <property type="match status" value="1"/>
</dbReference>
<dbReference type="InterPro" id="IPR008173">
    <property type="entry name" value="Adenylyl_cyclase_CyaB"/>
</dbReference>
<dbReference type="AlphaFoldDB" id="A0AAE4MIM5"/>
<gene>
    <name evidence="2" type="ORF">MsAg5_07420</name>
</gene>
<dbReference type="RefSeq" id="WP_338099293.1">
    <property type="nucleotide sequence ID" value="NZ_JAWDKD010000014.1"/>
</dbReference>
<organism evidence="2 3">
    <name type="scientific">Methanolapillus africanus</name>
    <dbReference type="NCBI Taxonomy" id="3028297"/>
    <lineage>
        <taxon>Archaea</taxon>
        <taxon>Methanobacteriati</taxon>
        <taxon>Methanobacteriota</taxon>
        <taxon>Stenosarchaea group</taxon>
        <taxon>Methanomicrobia</taxon>
        <taxon>Methanosarcinales</taxon>
        <taxon>Methanosarcinaceae</taxon>
        <taxon>Methanolapillus</taxon>
    </lineage>
</organism>
<evidence type="ECO:0000313" key="3">
    <source>
        <dbReference type="Proteomes" id="UP001271789"/>
    </source>
</evidence>
<dbReference type="PANTHER" id="PTHR21028:SF2">
    <property type="entry name" value="CYTH DOMAIN-CONTAINING PROTEIN"/>
    <property type="match status" value="1"/>
</dbReference>
<evidence type="ECO:0000259" key="1">
    <source>
        <dbReference type="PROSITE" id="PS51707"/>
    </source>
</evidence>
<keyword evidence="3" id="KW-1185">Reference proteome</keyword>
<name>A0AAE4MIM5_9EURY</name>
<dbReference type="PANTHER" id="PTHR21028">
    <property type="entry name" value="SI:CH211-156B7.4"/>
    <property type="match status" value="1"/>
</dbReference>
<feature type="domain" description="CYTH" evidence="1">
    <location>
        <begin position="1"/>
        <end position="172"/>
    </location>
</feature>
<sequence length="172" mass="19105">MIEVEVKVKADHTVVKQAILDMGAVFSGVEEQSDAYFNSPSRDFAKTDEALRVRLVNGAGEITYKGPKMDKVSKTRIEFNSPADAETMKSILLALGFFESGFVSKRREIYKLGDFVIGLDRVAGLGDYMEVETDVSSESTPDEIKKATDKIFQFLKSLGIEKDASIKQSYLE</sequence>
<dbReference type="InterPro" id="IPR033469">
    <property type="entry name" value="CYTH-like_dom_sf"/>
</dbReference>
<dbReference type="CDD" id="cd07890">
    <property type="entry name" value="CYTH-like_AC_IV-like"/>
    <property type="match status" value="1"/>
</dbReference>